<dbReference type="InterPro" id="IPR040611">
    <property type="entry name" value="AlkX_C"/>
</dbReference>
<gene>
    <name evidence="5" type="ORF">ACFO7U_17395</name>
</gene>
<evidence type="ECO:0000313" key="6">
    <source>
        <dbReference type="Proteomes" id="UP001595836"/>
    </source>
</evidence>
<dbReference type="InterPro" id="IPR001647">
    <property type="entry name" value="HTH_TetR"/>
</dbReference>
<dbReference type="EMBL" id="JBHSHP010000061">
    <property type="protein sequence ID" value="MFC4756544.1"/>
    <property type="molecule type" value="Genomic_DNA"/>
</dbReference>
<dbReference type="PANTHER" id="PTHR30055">
    <property type="entry name" value="HTH-TYPE TRANSCRIPTIONAL REGULATOR RUTR"/>
    <property type="match status" value="1"/>
</dbReference>
<dbReference type="SUPFAM" id="SSF46689">
    <property type="entry name" value="Homeodomain-like"/>
    <property type="match status" value="1"/>
</dbReference>
<proteinExistence type="predicted"/>
<comment type="caution">
    <text evidence="5">The sequence shown here is derived from an EMBL/GenBank/DDBJ whole genome shotgun (WGS) entry which is preliminary data.</text>
</comment>
<dbReference type="RefSeq" id="WP_344996929.1">
    <property type="nucleotide sequence ID" value="NZ_BAABCD010000057.1"/>
</dbReference>
<protein>
    <submittedName>
        <fullName evidence="5">TetR family transcriptional regulator</fullName>
    </submittedName>
</protein>
<reference evidence="6" key="1">
    <citation type="journal article" date="2019" name="Int. J. Syst. Evol. Microbiol.">
        <title>The Global Catalogue of Microorganisms (GCM) 10K type strain sequencing project: providing services to taxonomists for standard genome sequencing and annotation.</title>
        <authorList>
            <consortium name="The Broad Institute Genomics Platform"/>
            <consortium name="The Broad Institute Genome Sequencing Center for Infectious Disease"/>
            <person name="Wu L."/>
            <person name="Ma J."/>
        </authorList>
    </citation>
    <scope>NUCLEOTIDE SEQUENCE [LARGE SCALE GENOMIC DNA]</scope>
    <source>
        <strain evidence="6">JCM 11882</strain>
    </source>
</reference>
<dbReference type="InterPro" id="IPR050109">
    <property type="entry name" value="HTH-type_TetR-like_transc_reg"/>
</dbReference>
<feature type="DNA-binding region" description="H-T-H motif" evidence="2">
    <location>
        <begin position="50"/>
        <end position="69"/>
    </location>
</feature>
<keyword evidence="1 2" id="KW-0238">DNA-binding</keyword>
<evidence type="ECO:0000259" key="4">
    <source>
        <dbReference type="PROSITE" id="PS50977"/>
    </source>
</evidence>
<dbReference type="Proteomes" id="UP001595836">
    <property type="component" value="Unassembled WGS sequence"/>
</dbReference>
<evidence type="ECO:0000313" key="5">
    <source>
        <dbReference type="EMBL" id="MFC4756544.1"/>
    </source>
</evidence>
<keyword evidence="6" id="KW-1185">Reference proteome</keyword>
<name>A0ABV9PVR4_9ACTN</name>
<feature type="region of interest" description="Disordered" evidence="3">
    <location>
        <begin position="1"/>
        <end position="26"/>
    </location>
</feature>
<dbReference type="Pfam" id="PF18556">
    <property type="entry name" value="TetR_C_35"/>
    <property type="match status" value="1"/>
</dbReference>
<dbReference type="PANTHER" id="PTHR30055:SF153">
    <property type="entry name" value="HTH-TYPE TRANSCRIPTIONAL REPRESSOR RV3405C"/>
    <property type="match status" value="1"/>
</dbReference>
<dbReference type="PRINTS" id="PR00455">
    <property type="entry name" value="HTHTETR"/>
</dbReference>
<dbReference type="Gene3D" id="1.10.357.10">
    <property type="entry name" value="Tetracycline Repressor, domain 2"/>
    <property type="match status" value="1"/>
</dbReference>
<evidence type="ECO:0000256" key="3">
    <source>
        <dbReference type="SAM" id="MobiDB-lite"/>
    </source>
</evidence>
<sequence length="225" mass="24622">MSSIPASDPLAMLRSGRGLEDGAEPDDPIREQILDAATAQFQSVGIARSTMNDITRRAGLARMTLYRRFANKQELVEATLLRESAWFLSDLQQEIDAHDTVEDKLTEGFAFTVETLRDHDLLNRLLETEAEATVPHFTVQGAPLITAAAHFLAGEVSRNAPDSRSYEELLVVAEVTVRLVISFVLSPSMVIDLDDPEVSRAFARNHLGPLLGPSAFAGEARPAHS</sequence>
<dbReference type="PROSITE" id="PS50977">
    <property type="entry name" value="HTH_TETR_2"/>
    <property type="match status" value="1"/>
</dbReference>
<feature type="domain" description="HTH tetR-type" evidence="4">
    <location>
        <begin position="27"/>
        <end position="87"/>
    </location>
</feature>
<organism evidence="5 6">
    <name type="scientific">Dietzia aurantiaca</name>
    <dbReference type="NCBI Taxonomy" id="983873"/>
    <lineage>
        <taxon>Bacteria</taxon>
        <taxon>Bacillati</taxon>
        <taxon>Actinomycetota</taxon>
        <taxon>Actinomycetes</taxon>
        <taxon>Mycobacteriales</taxon>
        <taxon>Dietziaceae</taxon>
        <taxon>Dietzia</taxon>
    </lineage>
</organism>
<evidence type="ECO:0000256" key="2">
    <source>
        <dbReference type="PROSITE-ProRule" id="PRU00335"/>
    </source>
</evidence>
<accession>A0ABV9PVR4</accession>
<dbReference type="InterPro" id="IPR009057">
    <property type="entry name" value="Homeodomain-like_sf"/>
</dbReference>
<evidence type="ECO:0000256" key="1">
    <source>
        <dbReference type="ARBA" id="ARBA00023125"/>
    </source>
</evidence>
<dbReference type="Pfam" id="PF00440">
    <property type="entry name" value="TetR_N"/>
    <property type="match status" value="1"/>
</dbReference>